<gene>
    <name evidence="1" type="ORF">SAMN02745146_0071</name>
</gene>
<proteinExistence type="predicted"/>
<keyword evidence="2" id="KW-1185">Reference proteome</keyword>
<dbReference type="Proteomes" id="UP000184418">
    <property type="component" value="Unassembled WGS sequence"/>
</dbReference>
<sequence length="120" mass="13790">MAKTQLLKNYMVKRLDHGRIRFILRPDEHLALKALLEEVADDMLDGLDEFADAVSAWLRALAQEMLTRRYLLMTLADKENTFVLSKSEALGVLSILWSEPLLETRPILQILFGELHQLLS</sequence>
<dbReference type="AlphaFoldDB" id="A0A1M6LVN3"/>
<evidence type="ECO:0000313" key="2">
    <source>
        <dbReference type="Proteomes" id="UP000184418"/>
    </source>
</evidence>
<accession>A0A1M6LVN3</accession>
<evidence type="ECO:0000313" key="1">
    <source>
        <dbReference type="EMBL" id="SHJ75230.1"/>
    </source>
</evidence>
<reference evidence="1 2" key="1">
    <citation type="submission" date="2016-11" db="EMBL/GenBank/DDBJ databases">
        <authorList>
            <person name="Jaros S."/>
            <person name="Januszkiewicz K."/>
            <person name="Wedrychowicz H."/>
        </authorList>
    </citation>
    <scope>NUCLEOTIDE SEQUENCE [LARGE SCALE GENOMIC DNA]</scope>
    <source>
        <strain evidence="1 2">DSM 21074</strain>
    </source>
</reference>
<name>A0A1M6LVN3_9BACT</name>
<organism evidence="1 2">
    <name type="scientific">Hymenobacter daecheongensis DSM 21074</name>
    <dbReference type="NCBI Taxonomy" id="1121955"/>
    <lineage>
        <taxon>Bacteria</taxon>
        <taxon>Pseudomonadati</taxon>
        <taxon>Bacteroidota</taxon>
        <taxon>Cytophagia</taxon>
        <taxon>Cytophagales</taxon>
        <taxon>Hymenobacteraceae</taxon>
        <taxon>Hymenobacter</taxon>
    </lineage>
</organism>
<protein>
    <submittedName>
        <fullName evidence="1">Uncharacterized protein</fullName>
    </submittedName>
</protein>
<dbReference type="RefSeq" id="WP_073112245.1">
    <property type="nucleotide sequence ID" value="NZ_FQYN01000010.1"/>
</dbReference>
<dbReference type="EMBL" id="FQYN01000010">
    <property type="protein sequence ID" value="SHJ75230.1"/>
    <property type="molecule type" value="Genomic_DNA"/>
</dbReference>
<dbReference type="STRING" id="1121955.SAMN02745146_0071"/>